<dbReference type="PANTHER" id="PTHR21824">
    <property type="entry name" value="TRANSMEMBRANE PROTEIN 177"/>
    <property type="match status" value="1"/>
</dbReference>
<reference evidence="3 4" key="1">
    <citation type="submission" date="2024-08" db="EMBL/GenBank/DDBJ databases">
        <authorList>
            <person name="Cucini C."/>
            <person name="Frati F."/>
        </authorList>
    </citation>
    <scope>NUCLEOTIDE SEQUENCE [LARGE SCALE GENOMIC DNA]</scope>
</reference>
<keyword evidence="1" id="KW-0175">Coiled coil</keyword>
<feature type="coiled-coil region" evidence="1">
    <location>
        <begin position="308"/>
        <end position="335"/>
    </location>
</feature>
<evidence type="ECO:0008006" key="5">
    <source>
        <dbReference type="Google" id="ProtNLM"/>
    </source>
</evidence>
<dbReference type="Proteomes" id="UP001642540">
    <property type="component" value="Unassembled WGS sequence"/>
</dbReference>
<protein>
    <recommendedName>
        <fullName evidence="5">Transmembrane protein 177</fullName>
    </recommendedName>
</protein>
<comment type="caution">
    <text evidence="3">The sequence shown here is derived from an EMBL/GenBank/DDBJ whole genome shotgun (WGS) entry which is preliminary data.</text>
</comment>
<gene>
    <name evidence="3" type="ORF">ODALV1_LOCUS9235</name>
</gene>
<dbReference type="EMBL" id="CAXLJM020000027">
    <property type="protein sequence ID" value="CAL8096001.1"/>
    <property type="molecule type" value="Genomic_DNA"/>
</dbReference>
<evidence type="ECO:0000313" key="4">
    <source>
        <dbReference type="Proteomes" id="UP001642540"/>
    </source>
</evidence>
<keyword evidence="2" id="KW-0812">Transmembrane</keyword>
<accession>A0ABP1QAJ9</accession>
<evidence type="ECO:0000256" key="2">
    <source>
        <dbReference type="SAM" id="Phobius"/>
    </source>
</evidence>
<dbReference type="InterPro" id="IPR026620">
    <property type="entry name" value="TMEM177"/>
</dbReference>
<name>A0ABP1QAJ9_9HEXA</name>
<organism evidence="3 4">
    <name type="scientific">Orchesella dallaii</name>
    <dbReference type="NCBI Taxonomy" id="48710"/>
    <lineage>
        <taxon>Eukaryota</taxon>
        <taxon>Metazoa</taxon>
        <taxon>Ecdysozoa</taxon>
        <taxon>Arthropoda</taxon>
        <taxon>Hexapoda</taxon>
        <taxon>Collembola</taxon>
        <taxon>Entomobryomorpha</taxon>
        <taxon>Entomobryoidea</taxon>
        <taxon>Orchesellidae</taxon>
        <taxon>Orchesellinae</taxon>
        <taxon>Orchesella</taxon>
    </lineage>
</organism>
<keyword evidence="4" id="KW-1185">Reference proteome</keyword>
<evidence type="ECO:0000256" key="1">
    <source>
        <dbReference type="SAM" id="Coils"/>
    </source>
</evidence>
<evidence type="ECO:0000313" key="3">
    <source>
        <dbReference type="EMBL" id="CAL8096001.1"/>
    </source>
</evidence>
<proteinExistence type="predicted"/>
<dbReference type="PANTHER" id="PTHR21824:SF4">
    <property type="entry name" value="TRANSMEMBRANE PROTEIN 177"/>
    <property type="match status" value="1"/>
</dbReference>
<keyword evidence="2" id="KW-0472">Membrane</keyword>
<feature type="transmembrane region" description="Helical" evidence="2">
    <location>
        <begin position="219"/>
        <end position="238"/>
    </location>
</feature>
<sequence>MSTSNAGKIPYMAQKPNLPPPYWVTTRGRNVIACATACCGGIYFTGYTALHTLFLDRYKNVVQLYKHGFRTPLTSETADRCQRVVSDLNLKMKAPDIIEFFCAFGMDMFHAGSINMRTGSIVGVPRHFSYGSPAHVEKNDIMVENKPIEWGSDGGQLLKDSLVVSERAQKFAIAREIVMTDTHSPYIHGGLGGFALFTYYCITRTVNDKFYGLARPKSFRVFVYSLVGTFTFGIWATMTDVITKRYEKWADERVGSIGLDYAKGGVELYAKTLERNIALRSLMGPNGEKRFTFYGNDVEFIRQRHIPYTERKRAMEALAEKLAKINERVEDQMTMS</sequence>
<keyword evidence="2" id="KW-1133">Transmembrane helix</keyword>